<sequence length="502" mass="55531">MVNVSFQITDDSEHNRKEKCFDLLADIQEALDKKIAKLNQTKNGDDQFVQICRELGEYLDSHDEGIKDCYEGQFTYIYEYIKSFFQHELAKSINYINCIDKLTSEKKEEIKKDLEEEEEARKTAEAGRQVLTDPVKESPTKPECDNSPCDTEHSGNKAMDDGNQDNLGKDGEASAPHIQGSPELSESLDNLVSLNPKPPASEVDGVSDVSRQETTNNTVHAAGNHGVVETHSSSSVPLHGKINDGSDTIGDTHVQGLAEGSDLHGYSPESKPTVLHAPPGGEVSSGPPSSHGASSDSGHSLSSGISAPVGKHPHGHLSLSEPSLTVGHLPYAEQQQSSLLESRALEQKSDQELKSSKEQYQEQINYHGNSANNNSFNNNHSTLRETTLNGENYFNADTELAKMPLDVEDGDLSTSVQEQEITSFKTYLTIILASLGVMLLSVLLIKFTSVGGYFRRKKNEKRQKMREELDRIMYTPSNLEEDNIYLSYSQPEYSSYYAEYDN</sequence>
<evidence type="ECO:0000313" key="4">
    <source>
        <dbReference type="EMBL" id="SBT56229.1"/>
    </source>
</evidence>
<dbReference type="Proteomes" id="UP000078550">
    <property type="component" value="Unassembled WGS sequence"/>
</dbReference>
<reference evidence="3" key="2">
    <citation type="submission" date="2016-05" db="EMBL/GenBank/DDBJ databases">
        <authorList>
            <person name="Lavstsen T."/>
            <person name="Jespersen J.S."/>
        </authorList>
    </citation>
    <scope>NUCLEOTIDE SEQUENCE [LARGE SCALE GENOMIC DNA]</scope>
</reference>
<dbReference type="AlphaFoldDB" id="A0A1A9AH07"/>
<feature type="compositionally biased region" description="Polar residues" evidence="1">
    <location>
        <begin position="182"/>
        <end position="193"/>
    </location>
</feature>
<name>A0A1A9AH07_PLAOA</name>
<keyword evidence="2" id="KW-1133">Transmembrane helix</keyword>
<dbReference type="EMBL" id="FLRD01000698">
    <property type="protein sequence ID" value="SBT55431.1"/>
    <property type="molecule type" value="Genomic_DNA"/>
</dbReference>
<feature type="region of interest" description="Disordered" evidence="1">
    <location>
        <begin position="113"/>
        <end position="322"/>
    </location>
</feature>
<evidence type="ECO:0000313" key="6">
    <source>
        <dbReference type="Proteomes" id="UP000078555"/>
    </source>
</evidence>
<evidence type="ECO:0000313" key="5">
    <source>
        <dbReference type="Proteomes" id="UP000078550"/>
    </source>
</evidence>
<evidence type="ECO:0000256" key="1">
    <source>
        <dbReference type="SAM" id="MobiDB-lite"/>
    </source>
</evidence>
<evidence type="ECO:0000256" key="2">
    <source>
        <dbReference type="SAM" id="Phobius"/>
    </source>
</evidence>
<keyword evidence="2" id="KW-0472">Membrane</keyword>
<dbReference type="Proteomes" id="UP000078555">
    <property type="component" value="Unassembled WGS sequence"/>
</dbReference>
<feature type="compositionally biased region" description="Basic and acidic residues" evidence="1">
    <location>
        <begin position="113"/>
        <end position="125"/>
    </location>
</feature>
<feature type="compositionally biased region" description="Low complexity" evidence="1">
    <location>
        <begin position="278"/>
        <end position="307"/>
    </location>
</feature>
<keyword evidence="6" id="KW-1185">Reference proteome</keyword>
<protein>
    <submittedName>
        <fullName evidence="3">PIR Superfamily Protein</fullName>
    </submittedName>
</protein>
<feature type="compositionally biased region" description="Basic and acidic residues" evidence="1">
    <location>
        <begin position="134"/>
        <end position="160"/>
    </location>
</feature>
<accession>A0A1A9AH07</accession>
<keyword evidence="2" id="KW-0812">Transmembrane</keyword>
<proteinExistence type="predicted"/>
<feature type="transmembrane region" description="Helical" evidence="2">
    <location>
        <begin position="427"/>
        <end position="454"/>
    </location>
</feature>
<organism evidence="3 6">
    <name type="scientific">Plasmodium ovale wallikeri</name>
    <dbReference type="NCBI Taxonomy" id="864142"/>
    <lineage>
        <taxon>Eukaryota</taxon>
        <taxon>Sar</taxon>
        <taxon>Alveolata</taxon>
        <taxon>Apicomplexa</taxon>
        <taxon>Aconoidasida</taxon>
        <taxon>Haemosporida</taxon>
        <taxon>Plasmodiidae</taxon>
        <taxon>Plasmodium</taxon>
        <taxon>Plasmodium (Plasmodium)</taxon>
    </lineage>
</organism>
<evidence type="ECO:0000313" key="3">
    <source>
        <dbReference type="EMBL" id="SBT55431.1"/>
    </source>
</evidence>
<gene>
    <name evidence="3" type="ORF">POVWA1_069930</name>
    <name evidence="4" type="ORF">POVWA2_072230</name>
</gene>
<reference evidence="5 6" key="1">
    <citation type="submission" date="2016-05" db="EMBL/GenBank/DDBJ databases">
        <authorList>
            <person name="Naeem Raeece"/>
        </authorList>
    </citation>
    <scope>NUCLEOTIDE SEQUENCE [LARGE SCALE GENOMIC DNA]</scope>
</reference>
<dbReference type="EMBL" id="FLRE01001317">
    <property type="protein sequence ID" value="SBT56229.1"/>
    <property type="molecule type" value="Genomic_DNA"/>
</dbReference>